<sequence>MFEPEELNPNPKTWQDVHELTVNHAPVPDETYEMYTLKSGIQYWEGNYITATALARVANLLECEGKDVAGGFSAFSYHAKARIEGDKILVNANRVGCKIDKVAVASLVSEEVEKEKLRMIERAKQDQLRRAVDPRGPYKLGCEAYQQHIKGLSDVTSIDTATKLYPKLKPTYVKNLFITGWNDASVYGARGVDCEYLSIGVRG</sequence>
<dbReference type="Proteomes" id="UP000241986">
    <property type="component" value="Unassembled WGS sequence"/>
</dbReference>
<comment type="caution">
    <text evidence="1">The sequence shown here is derived from an EMBL/GenBank/DDBJ whole genome shotgun (WGS) entry which is preliminary data.</text>
</comment>
<reference evidence="1 2" key="1">
    <citation type="submission" date="2018-03" db="EMBL/GenBank/DDBJ databases">
        <title>Aeromonas veronii whole genome sequencing and analysis.</title>
        <authorList>
            <person name="Xie H."/>
            <person name="Liu T."/>
            <person name="Wang K."/>
        </authorList>
    </citation>
    <scope>NUCLEOTIDE SEQUENCE [LARGE SCALE GENOMIC DNA]</scope>
    <source>
        <strain evidence="1 2">XH.VA.1</strain>
    </source>
</reference>
<evidence type="ECO:0000313" key="2">
    <source>
        <dbReference type="Proteomes" id="UP000241986"/>
    </source>
</evidence>
<dbReference type="RefSeq" id="WP_107685057.1">
    <property type="nucleotide sequence ID" value="NZ_CP028133.1"/>
</dbReference>
<protein>
    <submittedName>
        <fullName evidence="1">Uncharacterized protein</fullName>
    </submittedName>
</protein>
<proteinExistence type="predicted"/>
<accession>A0A2T4MUW2</accession>
<evidence type="ECO:0000313" key="1">
    <source>
        <dbReference type="EMBL" id="PTH78357.1"/>
    </source>
</evidence>
<organism evidence="1 2">
    <name type="scientific">Aeromonas veronii</name>
    <dbReference type="NCBI Taxonomy" id="654"/>
    <lineage>
        <taxon>Bacteria</taxon>
        <taxon>Pseudomonadati</taxon>
        <taxon>Pseudomonadota</taxon>
        <taxon>Gammaproteobacteria</taxon>
        <taxon>Aeromonadales</taxon>
        <taxon>Aeromonadaceae</taxon>
        <taxon>Aeromonas</taxon>
    </lineage>
</organism>
<name>A0A2T4MUW2_AERVE</name>
<dbReference type="AlphaFoldDB" id="A0A2T4MUW2"/>
<gene>
    <name evidence="1" type="ORF">DAA48_24255</name>
</gene>
<dbReference type="EMBL" id="PZKL01000057">
    <property type="protein sequence ID" value="PTH78357.1"/>
    <property type="molecule type" value="Genomic_DNA"/>
</dbReference>